<evidence type="ECO:0000313" key="2">
    <source>
        <dbReference type="Proteomes" id="UP000502823"/>
    </source>
</evidence>
<proteinExistence type="predicted"/>
<dbReference type="EMBL" id="BLKM01000712">
    <property type="protein sequence ID" value="GFG37695.1"/>
    <property type="molecule type" value="Genomic_DNA"/>
</dbReference>
<organism evidence="1 2">
    <name type="scientific">Coptotermes formosanus</name>
    <name type="common">Formosan subterranean termite</name>
    <dbReference type="NCBI Taxonomy" id="36987"/>
    <lineage>
        <taxon>Eukaryota</taxon>
        <taxon>Metazoa</taxon>
        <taxon>Ecdysozoa</taxon>
        <taxon>Arthropoda</taxon>
        <taxon>Hexapoda</taxon>
        <taxon>Insecta</taxon>
        <taxon>Pterygota</taxon>
        <taxon>Neoptera</taxon>
        <taxon>Polyneoptera</taxon>
        <taxon>Dictyoptera</taxon>
        <taxon>Blattodea</taxon>
        <taxon>Blattoidea</taxon>
        <taxon>Termitoidae</taxon>
        <taxon>Rhinotermitidae</taxon>
        <taxon>Coptotermes</taxon>
    </lineage>
</organism>
<evidence type="ECO:0000313" key="1">
    <source>
        <dbReference type="EMBL" id="GFG37695.1"/>
    </source>
</evidence>
<comment type="caution">
    <text evidence="1">The sequence shown here is derived from an EMBL/GenBank/DDBJ whole genome shotgun (WGS) entry which is preliminary data.</text>
</comment>
<protein>
    <submittedName>
        <fullName evidence="1">Uncharacterized protein</fullName>
    </submittedName>
</protein>
<gene>
    <name evidence="1" type="ORF">Cfor_12179</name>
</gene>
<sequence length="155" mass="17509">MGCYVFNVAQTFSYRYCLVNQMSLVAAASTATSNCDVFGLEFGCPSLVNHHKRIYITNMTTAAMHNNQAAFTNECQCTYDICGRFFNLAYENSMHGGYLQVLPCLWDVQSTEYKTRKRKVGTCDTVATKYGVSVMEIEKKIQALKLVSNGLWYIQ</sequence>
<keyword evidence="2" id="KW-1185">Reference proteome</keyword>
<dbReference type="AlphaFoldDB" id="A0A6L2Q4I9"/>
<dbReference type="Proteomes" id="UP000502823">
    <property type="component" value="Unassembled WGS sequence"/>
</dbReference>
<reference evidence="2" key="1">
    <citation type="submission" date="2020-01" db="EMBL/GenBank/DDBJ databases">
        <title>Draft genome sequence of the Termite Coptotermes fromosanus.</title>
        <authorList>
            <person name="Itakura S."/>
            <person name="Yosikawa Y."/>
            <person name="Umezawa K."/>
        </authorList>
    </citation>
    <scope>NUCLEOTIDE SEQUENCE [LARGE SCALE GENOMIC DNA]</scope>
</reference>
<dbReference type="InParanoid" id="A0A6L2Q4I9"/>
<accession>A0A6L2Q4I9</accession>
<name>A0A6L2Q4I9_COPFO</name>